<dbReference type="PANTHER" id="PTHR43610">
    <property type="entry name" value="BLL6696 PROTEIN"/>
    <property type="match status" value="1"/>
</dbReference>
<name>A0A9W8IBS7_9FUNG</name>
<dbReference type="Gene3D" id="3.40.630.30">
    <property type="match status" value="1"/>
</dbReference>
<dbReference type="EMBL" id="JANBUW010000001">
    <property type="protein sequence ID" value="KAJ2852665.1"/>
    <property type="molecule type" value="Genomic_DNA"/>
</dbReference>
<feature type="compositionally biased region" description="Low complexity" evidence="1">
    <location>
        <begin position="16"/>
        <end position="29"/>
    </location>
</feature>
<dbReference type="OrthoDB" id="64477at2759"/>
<comment type="caution">
    <text evidence="3">The sequence shown here is derived from an EMBL/GenBank/DDBJ whole genome shotgun (WGS) entry which is preliminary data.</text>
</comment>
<feature type="domain" description="N-acetyltransferase" evidence="2">
    <location>
        <begin position="368"/>
        <end position="539"/>
    </location>
</feature>
<reference evidence="3" key="1">
    <citation type="submission" date="2022-07" db="EMBL/GenBank/DDBJ databases">
        <title>Phylogenomic reconstructions and comparative analyses of Kickxellomycotina fungi.</title>
        <authorList>
            <person name="Reynolds N.K."/>
            <person name="Stajich J.E."/>
            <person name="Barry K."/>
            <person name="Grigoriev I.V."/>
            <person name="Crous P."/>
            <person name="Smith M.E."/>
        </authorList>
    </citation>
    <scope>NUCLEOTIDE SEQUENCE</scope>
    <source>
        <strain evidence="3">NRRL 1566</strain>
    </source>
</reference>
<proteinExistence type="predicted"/>
<accession>A0A9W8IBS7</accession>
<dbReference type="AlphaFoldDB" id="A0A9W8IBS7"/>
<evidence type="ECO:0000313" key="4">
    <source>
        <dbReference type="Proteomes" id="UP001139887"/>
    </source>
</evidence>
<evidence type="ECO:0000259" key="2">
    <source>
        <dbReference type="Pfam" id="PF13302"/>
    </source>
</evidence>
<keyword evidence="4" id="KW-1185">Reference proteome</keyword>
<dbReference type="Proteomes" id="UP001139887">
    <property type="component" value="Unassembled WGS sequence"/>
</dbReference>
<organism evidence="3 4">
    <name type="scientific">Coemansia brasiliensis</name>
    <dbReference type="NCBI Taxonomy" id="2650707"/>
    <lineage>
        <taxon>Eukaryota</taxon>
        <taxon>Fungi</taxon>
        <taxon>Fungi incertae sedis</taxon>
        <taxon>Zoopagomycota</taxon>
        <taxon>Kickxellomycotina</taxon>
        <taxon>Kickxellomycetes</taxon>
        <taxon>Kickxellales</taxon>
        <taxon>Kickxellaceae</taxon>
        <taxon>Coemansia</taxon>
    </lineage>
</organism>
<sequence length="591" mass="66222">MTDKKLSHKVKAPVKRAAASSRRQSTRLAAKPKSTAPTSDTSNKEIENPAPLQELAGGFMQRLDAISRKLSQLALHKPEEAIDIATSKHKGKPAAAEASSSVDSGKTLVPRYYPTVDSKEKEMCRKLFSPLSAVPSWKTLQSVLIENPMVRIPIHRHTYDWLQTHVEDAVLKDIFDIVEEVGNICPKLTPRVEAALHVNVPSNVTEGMQQCALDTFLMGIIGTAQEYVTIYTKVDRNANELSMTKNMCRPDYLLMLNGQLVFKGEEKKSGDVRNIALELTEKMIPGSVGKDGKLDFLLGYATAGSNILFECIYGDDQMSECSEILNIERVADRVTLIVILVNVMRVARSLYNSRHVPQLAGIDGSLITLIPPDKDQDTAMSRLLSDIETMKYLKFMTRTGGFTKKDAAARRVNRDERQQQKKELVNYTVAIKRSRIPQGILQNIGDDEFLPAREIPIDGGSINMNESYVVIGCCGLNNIDLSNRCSEAGIILDARFWRSGASSEALYLTLKFGFETLCLHRIALQTTEENLGMRGWMERVVGVDVECIRKEVLYLGNDEYIDSWDYAIFDHQWYVSVENNLQSRIVSRNKH</sequence>
<gene>
    <name evidence="3" type="ORF">IWW36_000022</name>
</gene>
<feature type="region of interest" description="Disordered" evidence="1">
    <location>
        <begin position="1"/>
        <end position="51"/>
    </location>
</feature>
<dbReference type="InterPro" id="IPR000182">
    <property type="entry name" value="GNAT_dom"/>
</dbReference>
<dbReference type="Pfam" id="PF13302">
    <property type="entry name" value="Acetyltransf_3"/>
    <property type="match status" value="1"/>
</dbReference>
<dbReference type="SUPFAM" id="SSF55729">
    <property type="entry name" value="Acyl-CoA N-acyltransferases (Nat)"/>
    <property type="match status" value="1"/>
</dbReference>
<dbReference type="InterPro" id="IPR016181">
    <property type="entry name" value="Acyl_CoA_acyltransferase"/>
</dbReference>
<dbReference type="GO" id="GO:0016747">
    <property type="term" value="F:acyltransferase activity, transferring groups other than amino-acyl groups"/>
    <property type="evidence" value="ECO:0007669"/>
    <property type="project" value="InterPro"/>
</dbReference>
<evidence type="ECO:0000313" key="3">
    <source>
        <dbReference type="EMBL" id="KAJ2852665.1"/>
    </source>
</evidence>
<protein>
    <recommendedName>
        <fullName evidence="2">N-acetyltransferase domain-containing protein</fullName>
    </recommendedName>
</protein>
<feature type="compositionally biased region" description="Basic residues" evidence="1">
    <location>
        <begin position="1"/>
        <end position="14"/>
    </location>
</feature>
<evidence type="ECO:0000256" key="1">
    <source>
        <dbReference type="SAM" id="MobiDB-lite"/>
    </source>
</evidence>
<dbReference type="PANTHER" id="PTHR43610:SF1">
    <property type="entry name" value="N-ACETYLTRANSFERASE DOMAIN-CONTAINING PROTEIN"/>
    <property type="match status" value="1"/>
</dbReference>